<dbReference type="AlphaFoldDB" id="A0A9Q9ICW5"/>
<dbReference type="Proteomes" id="UP001058003">
    <property type="component" value="Chromosome"/>
</dbReference>
<evidence type="ECO:0000256" key="4">
    <source>
        <dbReference type="PIRNR" id="PIRNR002756"/>
    </source>
</evidence>
<evidence type="ECO:0000256" key="3">
    <source>
        <dbReference type="ARBA" id="ARBA00022592"/>
    </source>
</evidence>
<dbReference type="RefSeq" id="WP_033366313.1">
    <property type="nucleotide sequence ID" value="NZ_CP073767.1"/>
</dbReference>
<proteinExistence type="inferred from homology"/>
<dbReference type="PANTHER" id="PTHR42996">
    <property type="entry name" value="PHOSPHATE-BINDING PROTEIN PSTS"/>
    <property type="match status" value="1"/>
</dbReference>
<dbReference type="InterPro" id="IPR024370">
    <property type="entry name" value="PBP_domain"/>
</dbReference>
<dbReference type="EMBL" id="CP073767">
    <property type="protein sequence ID" value="UWZ51094.1"/>
    <property type="molecule type" value="Genomic_DNA"/>
</dbReference>
<dbReference type="Gene3D" id="3.40.190.10">
    <property type="entry name" value="Periplasmic binding protein-like II"/>
    <property type="match status" value="2"/>
</dbReference>
<organism evidence="7 8">
    <name type="scientific">Dactylosporangium aurantiacum</name>
    <dbReference type="NCBI Taxonomy" id="35754"/>
    <lineage>
        <taxon>Bacteria</taxon>
        <taxon>Bacillati</taxon>
        <taxon>Actinomycetota</taxon>
        <taxon>Actinomycetes</taxon>
        <taxon>Micromonosporales</taxon>
        <taxon>Micromonosporaceae</taxon>
        <taxon>Dactylosporangium</taxon>
    </lineage>
</organism>
<keyword evidence="8" id="KW-1185">Reference proteome</keyword>
<dbReference type="InterPro" id="IPR050962">
    <property type="entry name" value="Phosphate-bind_PstS"/>
</dbReference>
<dbReference type="NCBIfam" id="TIGR00975">
    <property type="entry name" value="3a0107s03"/>
    <property type="match status" value="1"/>
</dbReference>
<keyword evidence="3 4" id="KW-0592">Phosphate transport</keyword>
<name>A0A9Q9ICW5_9ACTN</name>
<dbReference type="PANTHER" id="PTHR42996:SF1">
    <property type="entry name" value="PHOSPHATE-BINDING PROTEIN PSTS"/>
    <property type="match status" value="1"/>
</dbReference>
<dbReference type="PROSITE" id="PS51318">
    <property type="entry name" value="TAT"/>
    <property type="match status" value="1"/>
</dbReference>
<dbReference type="Pfam" id="PF12849">
    <property type="entry name" value="PBP_like_2"/>
    <property type="match status" value="1"/>
</dbReference>
<evidence type="ECO:0000256" key="2">
    <source>
        <dbReference type="ARBA" id="ARBA00022448"/>
    </source>
</evidence>
<keyword evidence="2 4" id="KW-0813">Transport</keyword>
<evidence type="ECO:0000256" key="1">
    <source>
        <dbReference type="ARBA" id="ARBA00008725"/>
    </source>
</evidence>
<accession>A0A9Q9ICW5</accession>
<dbReference type="KEGG" id="daur:Daura_30520"/>
<dbReference type="InterPro" id="IPR006311">
    <property type="entry name" value="TAT_signal"/>
</dbReference>
<dbReference type="CDD" id="cd13565">
    <property type="entry name" value="PBP2_PstS"/>
    <property type="match status" value="1"/>
</dbReference>
<dbReference type="InterPro" id="IPR005673">
    <property type="entry name" value="ABC_phos-bd_PstS"/>
</dbReference>
<dbReference type="GO" id="GO:0042301">
    <property type="term" value="F:phosphate ion binding"/>
    <property type="evidence" value="ECO:0007669"/>
    <property type="project" value="InterPro"/>
</dbReference>
<dbReference type="PROSITE" id="PS51257">
    <property type="entry name" value="PROKAR_LIPOPROTEIN"/>
    <property type="match status" value="1"/>
</dbReference>
<feature type="domain" description="PBP" evidence="6">
    <location>
        <begin position="54"/>
        <end position="335"/>
    </location>
</feature>
<feature type="signal peptide" evidence="5">
    <location>
        <begin position="1"/>
        <end position="25"/>
    </location>
</feature>
<gene>
    <name evidence="7" type="primary">pstS</name>
    <name evidence="7" type="ORF">Daura_30520</name>
</gene>
<evidence type="ECO:0000313" key="8">
    <source>
        <dbReference type="Proteomes" id="UP001058003"/>
    </source>
</evidence>
<evidence type="ECO:0000313" key="7">
    <source>
        <dbReference type="EMBL" id="UWZ51094.1"/>
    </source>
</evidence>
<dbReference type="GO" id="GO:0035435">
    <property type="term" value="P:phosphate ion transmembrane transport"/>
    <property type="evidence" value="ECO:0007669"/>
    <property type="project" value="InterPro"/>
</dbReference>
<dbReference type="GO" id="GO:0043190">
    <property type="term" value="C:ATP-binding cassette (ABC) transporter complex"/>
    <property type="evidence" value="ECO:0007669"/>
    <property type="project" value="InterPro"/>
</dbReference>
<dbReference type="OrthoDB" id="9801510at2"/>
<keyword evidence="5" id="KW-0732">Signal</keyword>
<evidence type="ECO:0000259" key="6">
    <source>
        <dbReference type="Pfam" id="PF12849"/>
    </source>
</evidence>
<feature type="chain" id="PRO_5040442663" description="Phosphate-binding protein" evidence="5">
    <location>
        <begin position="26"/>
        <end position="366"/>
    </location>
</feature>
<sequence>MTRNVLSRRVFAGAAALAVAALVLAGCGDSGDDSDTPGAGSSSGAAGSDYSKLTGELKASGASFPNAFYQKSLDEFEKVAPDLAITYNSTGSGTGKKEFGAGLTDFAGSDSLVKDGDGPKAGEFLYIPTVAAPITVSYNLPGVADLKLSGEVLVKIFQRDIKTWDDAAIKADNPTATLPAKPIVVAHRSDGSGTTNNFTKYLAKVGGAAWKLGAGDTVAWPADTQGGDKNTGVAQIIKQSEGAIGYVDLSDATASNLVFASIKNKDGKFVKASLAGATAALAGATVKDDLTYDPLDAAGAETYPITAPTYILAKTKYDAAKGKNVKGFLKWLLTDGQKLAEGVNFAKLPDTLQTKALAQVEKIQAA</sequence>
<dbReference type="SUPFAM" id="SSF53850">
    <property type="entry name" value="Periplasmic binding protein-like II"/>
    <property type="match status" value="1"/>
</dbReference>
<protein>
    <recommendedName>
        <fullName evidence="4">Phosphate-binding protein</fullName>
    </recommendedName>
</protein>
<reference evidence="7" key="1">
    <citation type="submission" date="2021-04" db="EMBL/GenBank/DDBJ databases">
        <title>Dactylosporangium aurantiacum NRRL B-8018 full assembly.</title>
        <authorList>
            <person name="Hartkoorn R.C."/>
            <person name="Beaudoing E."/>
            <person name="Hot D."/>
        </authorList>
    </citation>
    <scope>NUCLEOTIDE SEQUENCE</scope>
    <source>
        <strain evidence="7">NRRL B-8018</strain>
    </source>
</reference>
<comment type="similarity">
    <text evidence="1 4">Belongs to the PstS family.</text>
</comment>
<dbReference type="PIRSF" id="PIRSF002756">
    <property type="entry name" value="PstS"/>
    <property type="match status" value="1"/>
</dbReference>
<evidence type="ECO:0000256" key="5">
    <source>
        <dbReference type="SAM" id="SignalP"/>
    </source>
</evidence>